<proteinExistence type="predicted"/>
<evidence type="ECO:0000313" key="3">
    <source>
        <dbReference type="RefSeq" id="XP_033536062.1"/>
    </source>
</evidence>
<evidence type="ECO:0000313" key="2">
    <source>
        <dbReference type="Proteomes" id="UP000504638"/>
    </source>
</evidence>
<dbReference type="EMBL" id="ML975153">
    <property type="protein sequence ID" value="KAF1814431.1"/>
    <property type="molecule type" value="Genomic_DNA"/>
</dbReference>
<dbReference type="Proteomes" id="UP000504638">
    <property type="component" value="Unplaced"/>
</dbReference>
<dbReference type="GeneID" id="54415438"/>
<protein>
    <submittedName>
        <fullName evidence="1 3">Uncharacterized protein</fullName>
    </submittedName>
</protein>
<reference evidence="3" key="2">
    <citation type="submission" date="2020-04" db="EMBL/GenBank/DDBJ databases">
        <authorList>
            <consortium name="NCBI Genome Project"/>
        </authorList>
    </citation>
    <scope>NUCLEOTIDE SEQUENCE</scope>
    <source>
        <strain evidence="3">CBS 781.70</strain>
    </source>
</reference>
<organism evidence="1">
    <name type="scientific">Eremomyces bilateralis CBS 781.70</name>
    <dbReference type="NCBI Taxonomy" id="1392243"/>
    <lineage>
        <taxon>Eukaryota</taxon>
        <taxon>Fungi</taxon>
        <taxon>Dikarya</taxon>
        <taxon>Ascomycota</taxon>
        <taxon>Pezizomycotina</taxon>
        <taxon>Dothideomycetes</taxon>
        <taxon>Dothideomycetes incertae sedis</taxon>
        <taxon>Eremomycetales</taxon>
        <taxon>Eremomycetaceae</taxon>
        <taxon>Eremomyces</taxon>
    </lineage>
</organism>
<reference evidence="3" key="3">
    <citation type="submission" date="2025-04" db="UniProtKB">
        <authorList>
            <consortium name="RefSeq"/>
        </authorList>
    </citation>
    <scope>IDENTIFICATION</scope>
    <source>
        <strain evidence="3">CBS 781.70</strain>
    </source>
</reference>
<keyword evidence="2" id="KW-1185">Reference proteome</keyword>
<dbReference type="RefSeq" id="XP_033536062.1">
    <property type="nucleotide sequence ID" value="XM_033674868.1"/>
</dbReference>
<gene>
    <name evidence="1 3" type="ORF">P152DRAFT_271285</name>
</gene>
<name>A0A6G1G953_9PEZI</name>
<dbReference type="AlphaFoldDB" id="A0A6G1G953"/>
<reference evidence="1 3" key="1">
    <citation type="submission" date="2020-01" db="EMBL/GenBank/DDBJ databases">
        <authorList>
            <consortium name="DOE Joint Genome Institute"/>
            <person name="Haridas S."/>
            <person name="Albert R."/>
            <person name="Binder M."/>
            <person name="Bloem J."/>
            <person name="Labutti K."/>
            <person name="Salamov A."/>
            <person name="Andreopoulos B."/>
            <person name="Baker S.E."/>
            <person name="Barry K."/>
            <person name="Bills G."/>
            <person name="Bluhm B.H."/>
            <person name="Cannon C."/>
            <person name="Castanera R."/>
            <person name="Culley D.E."/>
            <person name="Daum C."/>
            <person name="Ezra D."/>
            <person name="Gonzalez J.B."/>
            <person name="Henrissat B."/>
            <person name="Kuo A."/>
            <person name="Liang C."/>
            <person name="Lipzen A."/>
            <person name="Lutzoni F."/>
            <person name="Magnuson J."/>
            <person name="Mondo S."/>
            <person name="Nolan M."/>
            <person name="Ohm R."/>
            <person name="Pangilinan J."/>
            <person name="Park H.-J."/>
            <person name="Ramirez L."/>
            <person name="Alfaro M."/>
            <person name="Sun H."/>
            <person name="Tritt A."/>
            <person name="Yoshinaga Y."/>
            <person name="Zwiers L.-H."/>
            <person name="Turgeon B.G."/>
            <person name="Goodwin S.B."/>
            <person name="Spatafora J.W."/>
            <person name="Crous P.W."/>
            <person name="Grigoriev I.V."/>
        </authorList>
    </citation>
    <scope>NUCLEOTIDE SEQUENCE</scope>
    <source>
        <strain evidence="1 3">CBS 781.70</strain>
    </source>
</reference>
<sequence length="81" mass="9263">MFLSLLLVRCSIMQMSIMIYKILDSTHPSCWSNSIPLDYRSPILLVIFIVALPLSAHRSLFLYCSPPRTGCVRYRPSVNCI</sequence>
<accession>A0A6G1G953</accession>
<evidence type="ECO:0000313" key="1">
    <source>
        <dbReference type="EMBL" id="KAF1814431.1"/>
    </source>
</evidence>